<name>A0ABS4JUD3_9FIRM</name>
<evidence type="ECO:0000256" key="1">
    <source>
        <dbReference type="SAM" id="MobiDB-lite"/>
    </source>
</evidence>
<comment type="caution">
    <text evidence="3">The sequence shown here is derived from an EMBL/GenBank/DDBJ whole genome shotgun (WGS) entry which is preliminary data.</text>
</comment>
<accession>A0ABS4JUD3</accession>
<dbReference type="PANTHER" id="PTHR43649">
    <property type="entry name" value="ARABINOSE-BINDING PROTEIN-RELATED"/>
    <property type="match status" value="1"/>
</dbReference>
<dbReference type="InterPro" id="IPR050490">
    <property type="entry name" value="Bact_solute-bd_prot1"/>
</dbReference>
<protein>
    <submittedName>
        <fullName evidence="3">Multiple sugar transport system substrate-binding protein</fullName>
    </submittedName>
</protein>
<dbReference type="Pfam" id="PF01547">
    <property type="entry name" value="SBP_bac_1"/>
    <property type="match status" value="1"/>
</dbReference>
<evidence type="ECO:0000313" key="3">
    <source>
        <dbReference type="EMBL" id="MBP2018540.1"/>
    </source>
</evidence>
<dbReference type="EMBL" id="JAGGLG010000014">
    <property type="protein sequence ID" value="MBP2018540.1"/>
    <property type="molecule type" value="Genomic_DNA"/>
</dbReference>
<dbReference type="InterPro" id="IPR006059">
    <property type="entry name" value="SBP"/>
</dbReference>
<feature type="chain" id="PRO_5046307209" evidence="2">
    <location>
        <begin position="22"/>
        <end position="441"/>
    </location>
</feature>
<keyword evidence="2" id="KW-0732">Signal</keyword>
<dbReference type="CDD" id="cd13585">
    <property type="entry name" value="PBP2_TMBP_like"/>
    <property type="match status" value="1"/>
</dbReference>
<evidence type="ECO:0000313" key="4">
    <source>
        <dbReference type="Proteomes" id="UP001519289"/>
    </source>
</evidence>
<feature type="region of interest" description="Disordered" evidence="1">
    <location>
        <begin position="24"/>
        <end position="57"/>
    </location>
</feature>
<keyword evidence="3" id="KW-0762">Sugar transport</keyword>
<evidence type="ECO:0000256" key="2">
    <source>
        <dbReference type="SAM" id="SignalP"/>
    </source>
</evidence>
<dbReference type="PANTHER" id="PTHR43649:SF12">
    <property type="entry name" value="DIACETYLCHITOBIOSE BINDING PROTEIN DASA"/>
    <property type="match status" value="1"/>
</dbReference>
<keyword evidence="4" id="KW-1185">Reference proteome</keyword>
<dbReference type="Proteomes" id="UP001519289">
    <property type="component" value="Unassembled WGS sequence"/>
</dbReference>
<dbReference type="RefSeq" id="WP_209466668.1">
    <property type="nucleotide sequence ID" value="NZ_JAGGLG010000014.1"/>
</dbReference>
<reference evidence="3 4" key="1">
    <citation type="submission" date="2021-03" db="EMBL/GenBank/DDBJ databases">
        <title>Genomic Encyclopedia of Type Strains, Phase IV (KMG-IV): sequencing the most valuable type-strain genomes for metagenomic binning, comparative biology and taxonomic classification.</title>
        <authorList>
            <person name="Goeker M."/>
        </authorList>
    </citation>
    <scope>NUCLEOTIDE SEQUENCE [LARGE SCALE GENOMIC DNA]</scope>
    <source>
        <strain evidence="3 4">DSM 27138</strain>
    </source>
</reference>
<organism evidence="3 4">
    <name type="scientific">Symbiobacterium terraclitae</name>
    <dbReference type="NCBI Taxonomy" id="557451"/>
    <lineage>
        <taxon>Bacteria</taxon>
        <taxon>Bacillati</taxon>
        <taxon>Bacillota</taxon>
        <taxon>Clostridia</taxon>
        <taxon>Eubacteriales</taxon>
        <taxon>Symbiobacteriaceae</taxon>
        <taxon>Symbiobacterium</taxon>
    </lineage>
</organism>
<keyword evidence="3" id="KW-0813">Transport</keyword>
<gene>
    <name evidence="3" type="ORF">J2Z79_001955</name>
</gene>
<dbReference type="SUPFAM" id="SSF53850">
    <property type="entry name" value="Periplasmic binding protein-like II"/>
    <property type="match status" value="1"/>
</dbReference>
<feature type="signal peptide" evidence="2">
    <location>
        <begin position="1"/>
        <end position="21"/>
    </location>
</feature>
<sequence length="441" mass="48694">MRRTPRLLAAMVLSLSLLLSACGGGKTQPPAQQGGTQQPTDQQPAAQQPTNQQPAPAEKVTIRLATWAGAEEAKELQAVIDKINGEATDYQIVHEPAPADYYTKIQTMFAGGTAPDLLWLAQEYVVPYAAKGALMDITDRLAKDSRPAANLDDYFPMVLEHAQYQGRTYGLPWIAQPVIVYYNEALFDEKGLPYPTDDWTWEEFRELAVKLTDKERGIYGTTFNGWPPVHMFIWQAGGEVISPDLKSSPIDSPEAIKALEFYSSIIYNEEVAPAMATLNEQGFGEMFKAGKIAMFFGGAADDLDRVEGLRVGHVKVPKGPVNQTTFAWAASTAINAKTKYPDQAYDALVALTEGIHNWKIVPPRKSMATAEQIVKNEPRKAKGADTIMRAAPDMRAFRIIPNHPEWDTIFWEQLQDPLYNKKGSAAELAGKARAALEEVLP</sequence>
<dbReference type="Gene3D" id="3.40.190.10">
    <property type="entry name" value="Periplasmic binding protein-like II"/>
    <property type="match status" value="1"/>
</dbReference>
<dbReference type="PROSITE" id="PS51257">
    <property type="entry name" value="PROKAR_LIPOPROTEIN"/>
    <property type="match status" value="1"/>
</dbReference>
<proteinExistence type="predicted"/>